<dbReference type="GO" id="GO:0071277">
    <property type="term" value="P:cellular response to calcium ion"/>
    <property type="evidence" value="ECO:0007669"/>
    <property type="project" value="TreeGrafter"/>
</dbReference>
<dbReference type="Pfam" id="PF07002">
    <property type="entry name" value="Copine"/>
    <property type="match status" value="1"/>
</dbReference>
<evidence type="ECO:0000313" key="2">
    <source>
        <dbReference type="Proteomes" id="UP000035642"/>
    </source>
</evidence>
<sequence length="222" mass="25025">MREPKEGFMLTNPIYKGGQKTCGQFDLVKCTELKTFSFLDYLTFGYSMVRDMFFKDFSTVLNFAFAIDFSDAVVTEDRQAQIDFANNVEFVIRSIGETLANYTRTDSFLAYGFGARIPPLYRESHEFCLNLETDPICVGVEGVVAAFRSTYMKAKPCTSAHFAHIIYHLAKSAQNATTRSDHNRPQYYILNIITRGAIDDVKETVQAAIFASKSPISIIFTG</sequence>
<protein>
    <submittedName>
        <fullName evidence="3">Copine domain-containing protein</fullName>
    </submittedName>
</protein>
<proteinExistence type="predicted"/>
<dbReference type="InterPro" id="IPR045052">
    <property type="entry name" value="Copine"/>
</dbReference>
<dbReference type="Proteomes" id="UP000035642">
    <property type="component" value="Unassembled WGS sequence"/>
</dbReference>
<dbReference type="AlphaFoldDB" id="A0A0K0D267"/>
<dbReference type="STRING" id="6313.A0A0K0D267"/>
<reference evidence="2" key="1">
    <citation type="submission" date="2012-09" db="EMBL/GenBank/DDBJ databases">
        <authorList>
            <person name="Martin A.A."/>
        </authorList>
    </citation>
    <scope>NUCLEOTIDE SEQUENCE</scope>
</reference>
<evidence type="ECO:0000259" key="1">
    <source>
        <dbReference type="Pfam" id="PF07002"/>
    </source>
</evidence>
<accession>A0A0K0D267</accession>
<keyword evidence="2" id="KW-1185">Reference proteome</keyword>
<dbReference type="PANTHER" id="PTHR10857:SF131">
    <property type="entry name" value="COPINE C-TERMINAL DOMAIN-CONTAINING PROTEIN"/>
    <property type="match status" value="1"/>
</dbReference>
<reference evidence="3" key="2">
    <citation type="submission" date="2017-02" db="UniProtKB">
        <authorList>
            <consortium name="WormBaseParasite"/>
        </authorList>
    </citation>
    <scope>IDENTIFICATION</scope>
</reference>
<dbReference type="GO" id="GO:0005544">
    <property type="term" value="F:calcium-dependent phospholipid binding"/>
    <property type="evidence" value="ECO:0007669"/>
    <property type="project" value="InterPro"/>
</dbReference>
<dbReference type="PANTHER" id="PTHR10857">
    <property type="entry name" value="COPINE"/>
    <property type="match status" value="1"/>
</dbReference>
<organism evidence="2 3">
    <name type="scientific">Angiostrongylus cantonensis</name>
    <name type="common">Rat lungworm</name>
    <dbReference type="NCBI Taxonomy" id="6313"/>
    <lineage>
        <taxon>Eukaryota</taxon>
        <taxon>Metazoa</taxon>
        <taxon>Ecdysozoa</taxon>
        <taxon>Nematoda</taxon>
        <taxon>Chromadorea</taxon>
        <taxon>Rhabditida</taxon>
        <taxon>Rhabditina</taxon>
        <taxon>Rhabditomorpha</taxon>
        <taxon>Strongyloidea</taxon>
        <taxon>Metastrongylidae</taxon>
        <taxon>Angiostrongylus</taxon>
    </lineage>
</organism>
<feature type="domain" description="Copine C-terminal" evidence="1">
    <location>
        <begin position="85"/>
        <end position="222"/>
    </location>
</feature>
<evidence type="ECO:0000313" key="3">
    <source>
        <dbReference type="WBParaSite" id="ACAC_0000416201-mRNA-1"/>
    </source>
</evidence>
<dbReference type="InterPro" id="IPR010734">
    <property type="entry name" value="Copine_C"/>
</dbReference>
<name>A0A0K0D267_ANGCA</name>
<dbReference type="GO" id="GO:0005886">
    <property type="term" value="C:plasma membrane"/>
    <property type="evidence" value="ECO:0007669"/>
    <property type="project" value="TreeGrafter"/>
</dbReference>
<dbReference type="WBParaSite" id="ACAC_0000416201-mRNA-1">
    <property type="protein sequence ID" value="ACAC_0000416201-mRNA-1"/>
    <property type="gene ID" value="ACAC_0000416201"/>
</dbReference>